<dbReference type="GO" id="GO:0004180">
    <property type="term" value="F:carboxypeptidase activity"/>
    <property type="evidence" value="ECO:0007669"/>
    <property type="project" value="UniProtKB-KW"/>
</dbReference>
<keyword evidence="6" id="KW-0862">Zinc</keyword>
<dbReference type="Gene3D" id="3.40.630.10">
    <property type="entry name" value="Zn peptidases"/>
    <property type="match status" value="1"/>
</dbReference>
<dbReference type="Pfam" id="PF18962">
    <property type="entry name" value="Por_Secre_tail"/>
    <property type="match status" value="1"/>
</dbReference>
<evidence type="ECO:0000313" key="12">
    <source>
        <dbReference type="EMBL" id="MDI5896239.1"/>
    </source>
</evidence>
<comment type="caution">
    <text evidence="12">The sequence shown here is derived from an EMBL/GenBank/DDBJ whole genome shotgun (WGS) entry which is preliminary data.</text>
</comment>
<feature type="chain" id="PRO_5047020387" evidence="9">
    <location>
        <begin position="21"/>
        <end position="1360"/>
    </location>
</feature>
<accession>A0ABT6VGB0</accession>
<evidence type="ECO:0000256" key="8">
    <source>
        <dbReference type="PROSITE-ProRule" id="PRU01379"/>
    </source>
</evidence>
<organism evidence="12 13">
    <name type="scientific">Flavobacterium algoritolerans</name>
    <dbReference type="NCBI Taxonomy" id="3041254"/>
    <lineage>
        <taxon>Bacteria</taxon>
        <taxon>Pseudomonadati</taxon>
        <taxon>Bacteroidota</taxon>
        <taxon>Flavobacteriia</taxon>
        <taxon>Flavobacteriales</taxon>
        <taxon>Flavobacteriaceae</taxon>
        <taxon>Flavobacterium</taxon>
    </lineage>
</organism>
<dbReference type="PANTHER" id="PTHR11705">
    <property type="entry name" value="PROTEASE FAMILY M14 CARBOXYPEPTIDASE A,B"/>
    <property type="match status" value="1"/>
</dbReference>
<evidence type="ECO:0000259" key="11">
    <source>
        <dbReference type="PROSITE" id="PS52035"/>
    </source>
</evidence>
<dbReference type="Pfam" id="PF00041">
    <property type="entry name" value="fn3"/>
    <property type="match status" value="2"/>
</dbReference>
<protein>
    <submittedName>
        <fullName evidence="12">M14 family zinc carboxypeptidase</fullName>
    </submittedName>
</protein>
<dbReference type="InterPro" id="IPR003961">
    <property type="entry name" value="FN3_dom"/>
</dbReference>
<keyword evidence="4 9" id="KW-0732">Signal</keyword>
<dbReference type="SMART" id="SM00060">
    <property type="entry name" value="FN3"/>
    <property type="match status" value="2"/>
</dbReference>
<keyword evidence="5" id="KW-0378">Hydrolase</keyword>
<evidence type="ECO:0000313" key="13">
    <source>
        <dbReference type="Proteomes" id="UP001243403"/>
    </source>
</evidence>
<comment type="similarity">
    <text evidence="2 8">Belongs to the peptidase M14 family.</text>
</comment>
<dbReference type="InterPro" id="IPR013783">
    <property type="entry name" value="Ig-like_fold"/>
</dbReference>
<dbReference type="SMART" id="SM00631">
    <property type="entry name" value="Zn_pept"/>
    <property type="match status" value="1"/>
</dbReference>
<dbReference type="Pfam" id="PF00246">
    <property type="entry name" value="Peptidase_M14"/>
    <property type="match status" value="1"/>
</dbReference>
<feature type="signal peptide" evidence="9">
    <location>
        <begin position="1"/>
        <end position="20"/>
    </location>
</feature>
<evidence type="ECO:0000259" key="10">
    <source>
        <dbReference type="PROSITE" id="PS50853"/>
    </source>
</evidence>
<evidence type="ECO:0000256" key="9">
    <source>
        <dbReference type="SAM" id="SignalP"/>
    </source>
</evidence>
<evidence type="ECO:0000256" key="2">
    <source>
        <dbReference type="ARBA" id="ARBA00005988"/>
    </source>
</evidence>
<evidence type="ECO:0000256" key="6">
    <source>
        <dbReference type="ARBA" id="ARBA00022833"/>
    </source>
</evidence>
<evidence type="ECO:0000256" key="4">
    <source>
        <dbReference type="ARBA" id="ARBA00022729"/>
    </source>
</evidence>
<evidence type="ECO:0000256" key="7">
    <source>
        <dbReference type="ARBA" id="ARBA00023049"/>
    </source>
</evidence>
<keyword evidence="13" id="KW-1185">Reference proteome</keyword>
<evidence type="ECO:0000256" key="5">
    <source>
        <dbReference type="ARBA" id="ARBA00022801"/>
    </source>
</evidence>
<feature type="domain" description="Peptidase M14" evidence="11">
    <location>
        <begin position="166"/>
        <end position="484"/>
    </location>
</feature>
<gene>
    <name evidence="12" type="ORF">QLS65_15200</name>
</gene>
<feature type="domain" description="Fibronectin type-III" evidence="10">
    <location>
        <begin position="1042"/>
        <end position="1127"/>
    </location>
</feature>
<dbReference type="NCBIfam" id="TIGR04183">
    <property type="entry name" value="Por_Secre_tail"/>
    <property type="match status" value="1"/>
</dbReference>
<dbReference type="SUPFAM" id="SSF49265">
    <property type="entry name" value="Fibronectin type III"/>
    <property type="match status" value="1"/>
</dbReference>
<sequence length="1360" mass="146467">MKKTTFIFLLFSFIFIKSYAQTKSITSNSSQIEDTEFKYKRVQISKSSPDVIKKLMETGVDLDCGIVNTATYIQLELSDYELGKIKSAGLKYKVVIEDLTKLYSERAQKDMPQAQSNLLREKNSSKTNKSLSVKNVIIGNIGQQNDCSEINFVTPTNFTIPSTFGGCLTNNGMIAELDKMQQMYPNLISVKANISPSNQLTHQGRPIYYVKISDNPSVNETEPNVLYTGMTHSREVSSMMNTIYYMWYLLENYYSDPFIKSIVDNTEMYFVPVANPDGLSWNETIAPTGGGMQRKNLRPGICDAGTTASSNNTRGVDLNRNYGYYYGLVGSSTVLCDNTYRGTAAFSEPETQMMRDFVLTKNFKTALNHHAYSNLLPHPINGKSGVLTGRENEFAKLSHDMTQYNRYVYGPAPGILYAASGDASDWMTGGVNDGTGSTGSGKNTLSLSPENGSLAEGGFWPSPINITAIAKRALRMNLIAAYYAGKYAKFHDLTQSSITSLNSNLTFGIERLGQTTANYTLTVTPVSSNIVSITSPTVQTGMTVLEQRNVTAAIQLAPGILPNQKIEYKISLSNGDYILYEANFIKYYQPTVLFSDNPDANLLSKWTQAGGTWVNSTSAYSGTRSITDASTVAYANNLNKTLTTATTSNLSGATKVLVQYYAKWDLERNFDLVQMQGSTNGTNWTPLCGTYTKPTSTTETNPHATKSSTNNFQNTAGAGGVLYDGNQMGKWVMEEIVIDASNNSFLVGATAARFRLYMRSDSSNNTDGYTTTFDGFYIDDFKVIKILDLSAAPVAICKDATLSLNSSGQLTVLPTDINNGSTDDVAITSISVSPNTFNCTHRNTTQLVTLTVTDADGQTSSCTSSVTIKDTTAPIIPTLATVMSQNAVTLTAPTTTDICAGTIIGTTDATFPITAQGTTVVVWTFDDGSGQSVTANQNVIIDNTAPTAPTELIASGTTQTSTNLSWTASTDDTTVTGYDVYQGSTLRASVTTTSYAVTGLTASTAYTFSVKAKDAVENISAESIMVNVTTLDPIVDTTAPSAPASLVASGTTQTTTNLSWTASADDTAVTGYDVYQETTLMASVTATSYTVTGLTASTAYAFSIRAKDAAGNISVSSNVASVTTSASIAAYCVSKGNSVTKEKIGKVVFGTINNTTTGGTGYENYTAIATNATRGTSYTITITPSWASTKYKEGYSVWIDYNGDGDFVDAGEQVFTRAATTTTPVTGSITVPATAKIGATRMRVSMKYNAIPTSCETFASGQVEDYTVNITAPAARTNETSKQKEITNDIVVYPNPTTLFLHINSVSEDATYKIYNVIGQTIMKGKLSNNSINVSSIAEGNYLLEITDKETTTIKRFIKQ</sequence>
<dbReference type="PROSITE" id="PS50853">
    <property type="entry name" value="FN3"/>
    <property type="match status" value="2"/>
</dbReference>
<dbReference type="InterPro" id="IPR033810">
    <property type="entry name" value="Carboxypeptidase_T"/>
</dbReference>
<comment type="caution">
    <text evidence="8">Lacks conserved residue(s) required for the propagation of feature annotation.</text>
</comment>
<dbReference type="PROSITE" id="PS52035">
    <property type="entry name" value="PEPTIDASE_M14"/>
    <property type="match status" value="1"/>
</dbReference>
<proteinExistence type="inferred from homology"/>
<dbReference type="InterPro" id="IPR045474">
    <property type="entry name" value="GEVED"/>
</dbReference>
<evidence type="ECO:0000256" key="1">
    <source>
        <dbReference type="ARBA" id="ARBA00001947"/>
    </source>
</evidence>
<dbReference type="CDD" id="cd03859">
    <property type="entry name" value="M14_CPT"/>
    <property type="match status" value="1"/>
</dbReference>
<dbReference type="SUPFAM" id="SSF53187">
    <property type="entry name" value="Zn-dependent exopeptidases"/>
    <property type="match status" value="1"/>
</dbReference>
<dbReference type="EMBL" id="JASCRZ010000008">
    <property type="protein sequence ID" value="MDI5896239.1"/>
    <property type="molecule type" value="Genomic_DNA"/>
</dbReference>
<feature type="domain" description="Fibronectin type-III" evidence="10">
    <location>
        <begin position="948"/>
        <end position="1033"/>
    </location>
</feature>
<dbReference type="CDD" id="cd00063">
    <property type="entry name" value="FN3"/>
    <property type="match status" value="2"/>
</dbReference>
<reference evidence="12 13" key="1">
    <citation type="submission" date="2023-04" db="EMBL/GenBank/DDBJ databases">
        <title>Two novel species of Flavobacterium.</title>
        <authorList>
            <person name="Liu Q."/>
            <person name="Xin Y.-H."/>
        </authorList>
    </citation>
    <scope>NUCLEOTIDE SEQUENCE [LARGE SCALE GENOMIC DNA]</scope>
    <source>
        <strain evidence="12 13">LB1P51</strain>
    </source>
</reference>
<name>A0ABT6VGB0_9FLAO</name>
<evidence type="ECO:0000256" key="3">
    <source>
        <dbReference type="ARBA" id="ARBA00022670"/>
    </source>
</evidence>
<keyword evidence="12" id="KW-0121">Carboxypeptidase</keyword>
<dbReference type="InterPro" id="IPR026444">
    <property type="entry name" value="Secre_tail"/>
</dbReference>
<dbReference type="Proteomes" id="UP001243403">
    <property type="component" value="Unassembled WGS sequence"/>
</dbReference>
<keyword evidence="3" id="KW-0645">Protease</keyword>
<dbReference type="InterPro" id="IPR036116">
    <property type="entry name" value="FN3_sf"/>
</dbReference>
<keyword evidence="7" id="KW-0482">Metalloprotease</keyword>
<dbReference type="InterPro" id="IPR000834">
    <property type="entry name" value="Peptidase_M14"/>
</dbReference>
<dbReference type="Pfam" id="PF20009">
    <property type="entry name" value="GEVED"/>
    <property type="match status" value="1"/>
</dbReference>
<dbReference type="RefSeq" id="WP_282718572.1">
    <property type="nucleotide sequence ID" value="NZ_JASCRZ010000008.1"/>
</dbReference>
<dbReference type="PANTHER" id="PTHR11705:SF143">
    <property type="entry name" value="SLL0236 PROTEIN"/>
    <property type="match status" value="1"/>
</dbReference>
<dbReference type="Gene3D" id="2.60.40.10">
    <property type="entry name" value="Immunoglobulins"/>
    <property type="match status" value="2"/>
</dbReference>
<comment type="cofactor">
    <cofactor evidence="1">
        <name>Zn(2+)</name>
        <dbReference type="ChEBI" id="CHEBI:29105"/>
    </cofactor>
</comment>